<gene>
    <name evidence="7" type="ORF">C8P69_104215</name>
</gene>
<comment type="similarity">
    <text evidence="2">Belongs to the glycosyl hydrolase 3 family.</text>
</comment>
<dbReference type="RefSeq" id="WP_108176973.1">
    <property type="nucleotide sequence ID" value="NZ_PZZL01000004.1"/>
</dbReference>
<evidence type="ECO:0000256" key="4">
    <source>
        <dbReference type="ARBA" id="ARBA00022801"/>
    </source>
</evidence>
<dbReference type="Gene3D" id="3.20.20.300">
    <property type="entry name" value="Glycoside hydrolase, family 3, N-terminal domain"/>
    <property type="match status" value="1"/>
</dbReference>
<evidence type="ECO:0000259" key="6">
    <source>
        <dbReference type="Pfam" id="PF00933"/>
    </source>
</evidence>
<dbReference type="NCBIfam" id="NF003740">
    <property type="entry name" value="PRK05337.1"/>
    <property type="match status" value="1"/>
</dbReference>
<dbReference type="InterPro" id="IPR001764">
    <property type="entry name" value="Glyco_hydro_3_N"/>
</dbReference>
<sequence length="354" mass="37560">MATTALILGCAGTELTHEEAAFFRDLDPWGLILFRRNCADPDQIRRLTSDFRTAVGRADAPVLVDQEGGRVQRLTAPHWPKYPAARAFSRIAANDPLVGREMARLGGRLLAHDLLDVGITVDCAPVLDVPVAGAHDVIGDRAFATDPAAVAQFGRAMAEGLLAGGVLPVVKHIPGHGRAGADSHFDLPVVTALREELAASDFLPFATLTDMPLAMTAHVVYTAVDPKSPATTSRRVMREIVRGAIGYDGLVMTDDLSMKALAGSLAERARASYRAGCDVVLHCNGKLDEMRDIAGEARALSGLAARRARAALARIRHAPEPLDRAEALARFTDVLARASAASSTAFAADHALSV</sequence>
<comment type="catalytic activity">
    <reaction evidence="1">
        <text>Hydrolysis of terminal non-reducing N-acetyl-D-hexosamine residues in N-acetyl-beta-D-hexosaminides.</text>
        <dbReference type="EC" id="3.2.1.52"/>
    </reaction>
</comment>
<evidence type="ECO:0000313" key="7">
    <source>
        <dbReference type="EMBL" id="PTM57167.1"/>
    </source>
</evidence>
<dbReference type="OrthoDB" id="9786661at2"/>
<proteinExistence type="inferred from homology"/>
<dbReference type="PANTHER" id="PTHR30480">
    <property type="entry name" value="BETA-HEXOSAMINIDASE-RELATED"/>
    <property type="match status" value="1"/>
</dbReference>
<name>A0A2T4Z5K0_9HYPH</name>
<organism evidence="7 8">
    <name type="scientific">Phreatobacter oligotrophus</name>
    <dbReference type="NCBI Taxonomy" id="1122261"/>
    <lineage>
        <taxon>Bacteria</taxon>
        <taxon>Pseudomonadati</taxon>
        <taxon>Pseudomonadota</taxon>
        <taxon>Alphaproteobacteria</taxon>
        <taxon>Hyphomicrobiales</taxon>
        <taxon>Phreatobacteraceae</taxon>
        <taxon>Phreatobacter</taxon>
    </lineage>
</organism>
<keyword evidence="4" id="KW-0378">Hydrolase</keyword>
<feature type="domain" description="Glycoside hydrolase family 3 N-terminal" evidence="6">
    <location>
        <begin position="17"/>
        <end position="315"/>
    </location>
</feature>
<evidence type="ECO:0000256" key="1">
    <source>
        <dbReference type="ARBA" id="ARBA00001231"/>
    </source>
</evidence>
<evidence type="ECO:0000256" key="5">
    <source>
        <dbReference type="ARBA" id="ARBA00023295"/>
    </source>
</evidence>
<dbReference type="SUPFAM" id="SSF51445">
    <property type="entry name" value="(Trans)glycosidases"/>
    <property type="match status" value="1"/>
</dbReference>
<keyword evidence="5" id="KW-0326">Glycosidase</keyword>
<dbReference type="InterPro" id="IPR036962">
    <property type="entry name" value="Glyco_hydro_3_N_sf"/>
</dbReference>
<evidence type="ECO:0000313" key="8">
    <source>
        <dbReference type="Proteomes" id="UP000241808"/>
    </source>
</evidence>
<dbReference type="Proteomes" id="UP000241808">
    <property type="component" value="Unassembled WGS sequence"/>
</dbReference>
<protein>
    <recommendedName>
        <fullName evidence="3">beta-N-acetylhexosaminidase</fullName>
        <ecNumber evidence="3">3.2.1.52</ecNumber>
    </recommendedName>
</protein>
<dbReference type="InterPro" id="IPR050226">
    <property type="entry name" value="NagZ_Beta-hexosaminidase"/>
</dbReference>
<dbReference type="AlphaFoldDB" id="A0A2T4Z5K0"/>
<keyword evidence="8" id="KW-1185">Reference proteome</keyword>
<dbReference type="InterPro" id="IPR017853">
    <property type="entry name" value="GH"/>
</dbReference>
<dbReference type="EMBL" id="PZZL01000004">
    <property type="protein sequence ID" value="PTM57167.1"/>
    <property type="molecule type" value="Genomic_DNA"/>
</dbReference>
<dbReference type="EC" id="3.2.1.52" evidence="3"/>
<reference evidence="7 8" key="1">
    <citation type="submission" date="2018-04" db="EMBL/GenBank/DDBJ databases">
        <title>Genomic Encyclopedia of Archaeal and Bacterial Type Strains, Phase II (KMG-II): from individual species to whole genera.</title>
        <authorList>
            <person name="Goeker M."/>
        </authorList>
    </citation>
    <scope>NUCLEOTIDE SEQUENCE [LARGE SCALE GENOMIC DNA]</scope>
    <source>
        <strain evidence="7 8">DSM 25521</strain>
    </source>
</reference>
<evidence type="ECO:0000256" key="2">
    <source>
        <dbReference type="ARBA" id="ARBA00005336"/>
    </source>
</evidence>
<dbReference type="Pfam" id="PF00933">
    <property type="entry name" value="Glyco_hydro_3"/>
    <property type="match status" value="1"/>
</dbReference>
<dbReference type="GO" id="GO:0005975">
    <property type="term" value="P:carbohydrate metabolic process"/>
    <property type="evidence" value="ECO:0007669"/>
    <property type="project" value="InterPro"/>
</dbReference>
<dbReference type="PANTHER" id="PTHR30480:SF13">
    <property type="entry name" value="BETA-HEXOSAMINIDASE"/>
    <property type="match status" value="1"/>
</dbReference>
<comment type="caution">
    <text evidence="7">The sequence shown here is derived from an EMBL/GenBank/DDBJ whole genome shotgun (WGS) entry which is preliminary data.</text>
</comment>
<dbReference type="GO" id="GO:0009254">
    <property type="term" value="P:peptidoglycan turnover"/>
    <property type="evidence" value="ECO:0007669"/>
    <property type="project" value="TreeGrafter"/>
</dbReference>
<dbReference type="GO" id="GO:0004563">
    <property type="term" value="F:beta-N-acetylhexosaminidase activity"/>
    <property type="evidence" value="ECO:0007669"/>
    <property type="project" value="UniProtKB-EC"/>
</dbReference>
<accession>A0A2T4Z5K0</accession>
<evidence type="ECO:0000256" key="3">
    <source>
        <dbReference type="ARBA" id="ARBA00012663"/>
    </source>
</evidence>